<proteinExistence type="predicted"/>
<dbReference type="AlphaFoldDB" id="A0A0F9BDJ3"/>
<organism evidence="1">
    <name type="scientific">marine sediment metagenome</name>
    <dbReference type="NCBI Taxonomy" id="412755"/>
    <lineage>
        <taxon>unclassified sequences</taxon>
        <taxon>metagenomes</taxon>
        <taxon>ecological metagenomes</taxon>
    </lineage>
</organism>
<feature type="non-terminal residue" evidence="1">
    <location>
        <position position="42"/>
    </location>
</feature>
<gene>
    <name evidence="1" type="ORF">LCGC14_2459890</name>
</gene>
<evidence type="ECO:0000313" key="1">
    <source>
        <dbReference type="EMBL" id="KKL19999.1"/>
    </source>
</evidence>
<dbReference type="EMBL" id="LAZR01038274">
    <property type="protein sequence ID" value="KKL19999.1"/>
    <property type="molecule type" value="Genomic_DNA"/>
</dbReference>
<protein>
    <submittedName>
        <fullName evidence="1">Uncharacterized protein</fullName>
    </submittedName>
</protein>
<sequence length="42" mass="4674">MVAVKSGLGYVLWDSLTYKRMDITVVTMLSMGLLGALTDYFI</sequence>
<reference evidence="1" key="1">
    <citation type="journal article" date="2015" name="Nature">
        <title>Complex archaea that bridge the gap between prokaryotes and eukaryotes.</title>
        <authorList>
            <person name="Spang A."/>
            <person name="Saw J.H."/>
            <person name="Jorgensen S.L."/>
            <person name="Zaremba-Niedzwiedzka K."/>
            <person name="Martijn J."/>
            <person name="Lind A.E."/>
            <person name="van Eijk R."/>
            <person name="Schleper C."/>
            <person name="Guy L."/>
            <person name="Ettema T.J."/>
        </authorList>
    </citation>
    <scope>NUCLEOTIDE SEQUENCE</scope>
</reference>
<accession>A0A0F9BDJ3</accession>
<comment type="caution">
    <text evidence="1">The sequence shown here is derived from an EMBL/GenBank/DDBJ whole genome shotgun (WGS) entry which is preliminary data.</text>
</comment>
<name>A0A0F9BDJ3_9ZZZZ</name>